<feature type="domain" description="Reverse transcriptase" evidence="1">
    <location>
        <begin position="1"/>
        <end position="199"/>
    </location>
</feature>
<sequence length="303" mass="34902">MRGRSISDHLLLAQEIFNKLRYSKACNGFLAIKVDMEQAYDSMCWATLKKMMADLGFPTRFVNLVMECILDPRYSILINGSNSNWIEGKSGFRQGCPLSPFLFILCSQLLSNAFHSRGADVGIRISSNSQKISHILFANDILLFMEAKVSSMKKVREIVEGYCKWTGQNINYHKSSFVCGSSVERRRKVQISRFMGIKLVEEIEYLGTKLALRRLRKVDFQVLLDKSSKKINAWGNRYISLAGRLVLIKSVYLSLPIFIMTHSLIPLKTLMEFEKICKDFIWNKCDGKQGIHYVTWEHLYKPK</sequence>
<organism evidence="2 3">
    <name type="scientific">Dendrobium nobile</name>
    <name type="common">Orchid</name>
    <dbReference type="NCBI Taxonomy" id="94219"/>
    <lineage>
        <taxon>Eukaryota</taxon>
        <taxon>Viridiplantae</taxon>
        <taxon>Streptophyta</taxon>
        <taxon>Embryophyta</taxon>
        <taxon>Tracheophyta</taxon>
        <taxon>Spermatophyta</taxon>
        <taxon>Magnoliopsida</taxon>
        <taxon>Liliopsida</taxon>
        <taxon>Asparagales</taxon>
        <taxon>Orchidaceae</taxon>
        <taxon>Epidendroideae</taxon>
        <taxon>Malaxideae</taxon>
        <taxon>Dendrobiinae</taxon>
        <taxon>Dendrobium</taxon>
    </lineage>
</organism>
<dbReference type="EMBL" id="JAGYWB010000012">
    <property type="protein sequence ID" value="KAI0502664.1"/>
    <property type="molecule type" value="Genomic_DNA"/>
</dbReference>
<proteinExistence type="predicted"/>
<dbReference type="OrthoDB" id="1932527at2759"/>
<comment type="caution">
    <text evidence="2">The sequence shown here is derived from an EMBL/GenBank/DDBJ whole genome shotgun (WGS) entry which is preliminary data.</text>
</comment>
<evidence type="ECO:0000259" key="1">
    <source>
        <dbReference type="PROSITE" id="PS50878"/>
    </source>
</evidence>
<dbReference type="AlphaFoldDB" id="A0A8T3B306"/>
<reference evidence="2" key="1">
    <citation type="journal article" date="2022" name="Front. Genet.">
        <title>Chromosome-Scale Assembly of the Dendrobium nobile Genome Provides Insights Into the Molecular Mechanism of the Biosynthesis of the Medicinal Active Ingredient of Dendrobium.</title>
        <authorList>
            <person name="Xu Q."/>
            <person name="Niu S.-C."/>
            <person name="Li K.-L."/>
            <person name="Zheng P.-J."/>
            <person name="Zhang X.-J."/>
            <person name="Jia Y."/>
            <person name="Liu Y."/>
            <person name="Niu Y.-X."/>
            <person name="Yu L.-H."/>
            <person name="Chen D.-F."/>
            <person name="Zhang G.-Q."/>
        </authorList>
    </citation>
    <scope>NUCLEOTIDE SEQUENCE</scope>
    <source>
        <tissue evidence="2">Leaf</tissue>
    </source>
</reference>
<dbReference type="PANTHER" id="PTHR33116:SF86">
    <property type="entry name" value="REVERSE TRANSCRIPTASE DOMAIN-CONTAINING PROTEIN"/>
    <property type="match status" value="1"/>
</dbReference>
<dbReference type="InterPro" id="IPR043502">
    <property type="entry name" value="DNA/RNA_pol_sf"/>
</dbReference>
<evidence type="ECO:0000313" key="2">
    <source>
        <dbReference type="EMBL" id="KAI0502664.1"/>
    </source>
</evidence>
<accession>A0A8T3B306</accession>
<protein>
    <recommendedName>
        <fullName evidence="1">Reverse transcriptase domain-containing protein</fullName>
    </recommendedName>
</protein>
<dbReference type="SMR" id="A0A8T3B306"/>
<dbReference type="Proteomes" id="UP000829196">
    <property type="component" value="Unassembled WGS sequence"/>
</dbReference>
<dbReference type="InterPro" id="IPR000477">
    <property type="entry name" value="RT_dom"/>
</dbReference>
<dbReference type="Pfam" id="PF00078">
    <property type="entry name" value="RVT_1"/>
    <property type="match status" value="1"/>
</dbReference>
<dbReference type="PROSITE" id="PS50878">
    <property type="entry name" value="RT_POL"/>
    <property type="match status" value="1"/>
</dbReference>
<gene>
    <name evidence="2" type="ORF">KFK09_017620</name>
</gene>
<name>A0A8T3B306_DENNO</name>
<keyword evidence="3" id="KW-1185">Reference proteome</keyword>
<dbReference type="SUPFAM" id="SSF56672">
    <property type="entry name" value="DNA/RNA polymerases"/>
    <property type="match status" value="1"/>
</dbReference>
<dbReference type="PANTHER" id="PTHR33116">
    <property type="entry name" value="REVERSE TRANSCRIPTASE ZINC-BINDING DOMAIN-CONTAINING PROTEIN-RELATED-RELATED"/>
    <property type="match status" value="1"/>
</dbReference>
<evidence type="ECO:0000313" key="3">
    <source>
        <dbReference type="Proteomes" id="UP000829196"/>
    </source>
</evidence>